<sequence>MKQPSKNRTILILETDPDFAKDMAAILRRDFLIHVITNPRELIEEDGSRQIDLMVAALDFPGLVQAICFKQAEESSPLDKLLHQLINQNTPVLILGSEGLKDPRPSRFEGTNRYPDPVRLMTKIRSLFNPPATTLPEGANAESAPPPHS</sequence>
<dbReference type="AlphaFoldDB" id="A0A948RWM0"/>
<feature type="region of interest" description="Disordered" evidence="1">
    <location>
        <begin position="129"/>
        <end position="149"/>
    </location>
</feature>
<protein>
    <recommendedName>
        <fullName evidence="4">Response regulatory domain-containing protein</fullName>
    </recommendedName>
</protein>
<name>A0A948RWM0_UNCEI</name>
<organism evidence="2 3">
    <name type="scientific">Eiseniibacteriota bacterium</name>
    <dbReference type="NCBI Taxonomy" id="2212470"/>
    <lineage>
        <taxon>Bacteria</taxon>
        <taxon>Candidatus Eiseniibacteriota</taxon>
    </lineage>
</organism>
<comment type="caution">
    <text evidence="2">The sequence shown here is derived from an EMBL/GenBank/DDBJ whole genome shotgun (WGS) entry which is preliminary data.</text>
</comment>
<accession>A0A948RWM0</accession>
<reference evidence="2" key="1">
    <citation type="submission" date="2021-05" db="EMBL/GenBank/DDBJ databases">
        <title>Energy efficiency and biological interactions define the core microbiome of deep oligotrophic groundwater.</title>
        <authorList>
            <person name="Mehrshad M."/>
            <person name="Lopez-Fernandez M."/>
            <person name="Bell E."/>
            <person name="Bernier-Latmani R."/>
            <person name="Bertilsson S."/>
            <person name="Dopson M."/>
        </authorList>
    </citation>
    <scope>NUCLEOTIDE SEQUENCE</scope>
    <source>
        <strain evidence="2">Modern_marine.mb.64</strain>
    </source>
</reference>
<gene>
    <name evidence="2" type="ORF">KJ970_15730</name>
</gene>
<evidence type="ECO:0008006" key="4">
    <source>
        <dbReference type="Google" id="ProtNLM"/>
    </source>
</evidence>
<dbReference type="Proteomes" id="UP000777784">
    <property type="component" value="Unassembled WGS sequence"/>
</dbReference>
<dbReference type="EMBL" id="JAHJDP010000088">
    <property type="protein sequence ID" value="MBU2692373.1"/>
    <property type="molecule type" value="Genomic_DNA"/>
</dbReference>
<evidence type="ECO:0000313" key="3">
    <source>
        <dbReference type="Proteomes" id="UP000777784"/>
    </source>
</evidence>
<proteinExistence type="predicted"/>
<evidence type="ECO:0000256" key="1">
    <source>
        <dbReference type="SAM" id="MobiDB-lite"/>
    </source>
</evidence>
<evidence type="ECO:0000313" key="2">
    <source>
        <dbReference type="EMBL" id="MBU2692373.1"/>
    </source>
</evidence>